<reference evidence="1" key="2">
    <citation type="submission" date="2021-09" db="EMBL/GenBank/DDBJ databases">
        <authorList>
            <person name="Jia N."/>
            <person name="Wang J."/>
            <person name="Shi W."/>
            <person name="Du L."/>
            <person name="Sun Y."/>
            <person name="Zhan W."/>
            <person name="Jiang J."/>
            <person name="Wang Q."/>
            <person name="Zhang B."/>
            <person name="Ji P."/>
            <person name="Sakyi L.B."/>
            <person name="Cui X."/>
            <person name="Yuan T."/>
            <person name="Jiang B."/>
            <person name="Yang W."/>
            <person name="Lam T.T.-Y."/>
            <person name="Chang Q."/>
            <person name="Ding S."/>
            <person name="Wang X."/>
            <person name="Zhu J."/>
            <person name="Ruan X."/>
            <person name="Zhao L."/>
            <person name="Wei J."/>
            <person name="Que T."/>
            <person name="Du C."/>
            <person name="Cheng J."/>
            <person name="Dai P."/>
            <person name="Han X."/>
            <person name="Huang E."/>
            <person name="Gao Y."/>
            <person name="Liu J."/>
            <person name="Shao H."/>
            <person name="Ye R."/>
            <person name="Li L."/>
            <person name="Wei W."/>
            <person name="Wang X."/>
            <person name="Wang C."/>
            <person name="Huo Q."/>
            <person name="Li W."/>
            <person name="Guo W."/>
            <person name="Chen H."/>
            <person name="Chen S."/>
            <person name="Zhou L."/>
            <person name="Zhou L."/>
            <person name="Ni X."/>
            <person name="Tian J."/>
            <person name="Zhou Y."/>
            <person name="Sheng Y."/>
            <person name="Liu T."/>
            <person name="Pan Y."/>
            <person name="Xia L."/>
            <person name="Li J."/>
            <person name="Zhao F."/>
            <person name="Cao W."/>
        </authorList>
    </citation>
    <scope>NUCLEOTIDE SEQUENCE</scope>
    <source>
        <strain evidence="1">Rmic-2018</strain>
        <tissue evidence="1">Larvae</tissue>
    </source>
</reference>
<reference evidence="1" key="1">
    <citation type="journal article" date="2020" name="Cell">
        <title>Large-Scale Comparative Analyses of Tick Genomes Elucidate Their Genetic Diversity and Vector Capacities.</title>
        <authorList>
            <consortium name="Tick Genome and Microbiome Consortium (TIGMIC)"/>
            <person name="Jia N."/>
            <person name="Wang J."/>
            <person name="Shi W."/>
            <person name="Du L."/>
            <person name="Sun Y."/>
            <person name="Zhan W."/>
            <person name="Jiang J.F."/>
            <person name="Wang Q."/>
            <person name="Zhang B."/>
            <person name="Ji P."/>
            <person name="Bell-Sakyi L."/>
            <person name="Cui X.M."/>
            <person name="Yuan T.T."/>
            <person name="Jiang B.G."/>
            <person name="Yang W.F."/>
            <person name="Lam T.T."/>
            <person name="Chang Q.C."/>
            <person name="Ding S.J."/>
            <person name="Wang X.J."/>
            <person name="Zhu J.G."/>
            <person name="Ruan X.D."/>
            <person name="Zhao L."/>
            <person name="Wei J.T."/>
            <person name="Ye R.Z."/>
            <person name="Que T.C."/>
            <person name="Du C.H."/>
            <person name="Zhou Y.H."/>
            <person name="Cheng J.X."/>
            <person name="Dai P.F."/>
            <person name="Guo W.B."/>
            <person name="Han X.H."/>
            <person name="Huang E.J."/>
            <person name="Li L.F."/>
            <person name="Wei W."/>
            <person name="Gao Y.C."/>
            <person name="Liu J.Z."/>
            <person name="Shao H.Z."/>
            <person name="Wang X."/>
            <person name="Wang C.C."/>
            <person name="Yang T.C."/>
            <person name="Huo Q.B."/>
            <person name="Li W."/>
            <person name="Chen H.Y."/>
            <person name="Chen S.E."/>
            <person name="Zhou L.G."/>
            <person name="Ni X.B."/>
            <person name="Tian J.H."/>
            <person name="Sheng Y."/>
            <person name="Liu T."/>
            <person name="Pan Y.S."/>
            <person name="Xia L.Y."/>
            <person name="Li J."/>
            <person name="Zhao F."/>
            <person name="Cao W.C."/>
        </authorList>
    </citation>
    <scope>NUCLEOTIDE SEQUENCE</scope>
    <source>
        <strain evidence="1">Rmic-2018</strain>
    </source>
</reference>
<dbReference type="PANTHER" id="PTHR33964:SF1">
    <property type="entry name" value="RE45066P"/>
    <property type="match status" value="1"/>
</dbReference>
<evidence type="ECO:0000313" key="1">
    <source>
        <dbReference type="EMBL" id="KAH8029269.1"/>
    </source>
</evidence>
<organism evidence="1 2">
    <name type="scientific">Rhipicephalus microplus</name>
    <name type="common">Cattle tick</name>
    <name type="synonym">Boophilus microplus</name>
    <dbReference type="NCBI Taxonomy" id="6941"/>
    <lineage>
        <taxon>Eukaryota</taxon>
        <taxon>Metazoa</taxon>
        <taxon>Ecdysozoa</taxon>
        <taxon>Arthropoda</taxon>
        <taxon>Chelicerata</taxon>
        <taxon>Arachnida</taxon>
        <taxon>Acari</taxon>
        <taxon>Parasitiformes</taxon>
        <taxon>Ixodida</taxon>
        <taxon>Ixodoidea</taxon>
        <taxon>Ixodidae</taxon>
        <taxon>Rhipicephalinae</taxon>
        <taxon>Rhipicephalus</taxon>
        <taxon>Boophilus</taxon>
    </lineage>
</organism>
<protein>
    <submittedName>
        <fullName evidence="1">Uncharacterized protein</fullName>
    </submittedName>
</protein>
<accession>A0A9J6E5C4</accession>
<keyword evidence="2" id="KW-1185">Reference proteome</keyword>
<comment type="caution">
    <text evidence="1">The sequence shown here is derived from an EMBL/GenBank/DDBJ whole genome shotgun (WGS) entry which is preliminary data.</text>
</comment>
<dbReference type="PANTHER" id="PTHR33964">
    <property type="entry name" value="RE45066P-RELATED"/>
    <property type="match status" value="1"/>
</dbReference>
<dbReference type="Proteomes" id="UP000821866">
    <property type="component" value="Chromosome 4"/>
</dbReference>
<dbReference type="EMBL" id="JABSTU010000006">
    <property type="protein sequence ID" value="KAH8029269.1"/>
    <property type="molecule type" value="Genomic_DNA"/>
</dbReference>
<sequence length="205" mass="22556">MWEVVARYSTRVANPLVRECVPGGGYRSHKQQIACTEKFVNECMEGVTKVASLPVVRGFKENVEGICNVASKQHESFAKAVGCINSVGTELNSCWTTFRESVRRAVLKARTNEVIFYTCCSFQELTSCAKKPLTPCESSGGQRIALDWMDGVFRESLSLLCGDYEKGSQACKALPKLPDLSANDRKIENLIELLAEVAVAVGHKN</sequence>
<gene>
    <name evidence="1" type="ORF">HPB51_024694</name>
</gene>
<name>A0A9J6E5C4_RHIMP</name>
<evidence type="ECO:0000313" key="2">
    <source>
        <dbReference type="Proteomes" id="UP000821866"/>
    </source>
</evidence>
<dbReference type="VEuPathDB" id="VectorBase:LOC119167299"/>
<dbReference type="AlphaFoldDB" id="A0A9J6E5C4"/>
<proteinExistence type="predicted"/>